<sequence length="443" mass="50047">MEATKARASWQCTANHSFFQEEGRRNMKVCPSSTTYKLESDEAPGNAANVSDHSNPAHMHLKCSSDLPPDMEWRLHLHPKFENQKDNICEQPNALGAEVNISTAASVNKSAKLSQDHQIMKYYDHNFAGQPRKVSATSAKTDQDIGMQELKALLSDDVQKTPKKDIGEFWYPDDHLHLEFNGVSELPKTLSSDFDSHWLGAEKAEPWWRTAREDELASFVAEKSRENIENCDLPRPRIKHFIKGLSAFHKNIGHGEMLASSLDWMGEMGLSSLANYDGGRHNHVCGDEKQSTVREMRLSLNYSGRLLSGNDDNDTANKNQAEPHTSGNGPSKAQLLEALCHSQTRAREAEKAAQAAYTEKEHIITLFFRQASQLFAYKQWLLLLQLENFCIRLKDKSQPFSTLFPATLPWVPEKGRQIKKGWQKAGKRKHSSPRLVVIVMIVL</sequence>
<comment type="caution">
    <text evidence="2">The sequence shown here is derived from an EMBL/GenBank/DDBJ whole genome shotgun (WGS) entry which is preliminary data.</text>
</comment>
<accession>A0A1Q3BE59</accession>
<dbReference type="InParanoid" id="A0A1Q3BE59"/>
<protein>
    <submittedName>
        <fullName evidence="2">Uncharacterized protein</fullName>
    </submittedName>
</protein>
<name>A0A1Q3BE59_CEPFO</name>
<dbReference type="PANTHER" id="PTHR33868:SF18">
    <property type="entry name" value="TRANSMEMBRANE PROTEIN"/>
    <property type="match status" value="1"/>
</dbReference>
<dbReference type="STRING" id="3775.A0A1Q3BE59"/>
<dbReference type="OrthoDB" id="1920951at2759"/>
<evidence type="ECO:0000256" key="1">
    <source>
        <dbReference type="SAM" id="MobiDB-lite"/>
    </source>
</evidence>
<feature type="region of interest" description="Disordered" evidence="1">
    <location>
        <begin position="306"/>
        <end position="332"/>
    </location>
</feature>
<evidence type="ECO:0000313" key="2">
    <source>
        <dbReference type="EMBL" id="GAV66179.1"/>
    </source>
</evidence>
<feature type="compositionally biased region" description="Polar residues" evidence="1">
    <location>
        <begin position="316"/>
        <end position="331"/>
    </location>
</feature>
<dbReference type="Proteomes" id="UP000187406">
    <property type="component" value="Unassembled WGS sequence"/>
</dbReference>
<gene>
    <name evidence="2" type="ORF">CFOL_v3_09689</name>
</gene>
<keyword evidence="3" id="KW-1185">Reference proteome</keyword>
<reference evidence="3" key="1">
    <citation type="submission" date="2016-04" db="EMBL/GenBank/DDBJ databases">
        <title>Cephalotus genome sequencing.</title>
        <authorList>
            <person name="Fukushima K."/>
            <person name="Hasebe M."/>
            <person name="Fang X."/>
        </authorList>
    </citation>
    <scope>NUCLEOTIDE SEQUENCE [LARGE SCALE GENOMIC DNA]</scope>
    <source>
        <strain evidence="3">cv. St1</strain>
    </source>
</reference>
<organism evidence="2 3">
    <name type="scientific">Cephalotus follicularis</name>
    <name type="common">Albany pitcher plant</name>
    <dbReference type="NCBI Taxonomy" id="3775"/>
    <lineage>
        <taxon>Eukaryota</taxon>
        <taxon>Viridiplantae</taxon>
        <taxon>Streptophyta</taxon>
        <taxon>Embryophyta</taxon>
        <taxon>Tracheophyta</taxon>
        <taxon>Spermatophyta</taxon>
        <taxon>Magnoliopsida</taxon>
        <taxon>eudicotyledons</taxon>
        <taxon>Gunneridae</taxon>
        <taxon>Pentapetalae</taxon>
        <taxon>rosids</taxon>
        <taxon>fabids</taxon>
        <taxon>Oxalidales</taxon>
        <taxon>Cephalotaceae</taxon>
        <taxon>Cephalotus</taxon>
    </lineage>
</organism>
<dbReference type="AlphaFoldDB" id="A0A1Q3BE59"/>
<evidence type="ECO:0000313" key="3">
    <source>
        <dbReference type="Proteomes" id="UP000187406"/>
    </source>
</evidence>
<dbReference type="PANTHER" id="PTHR33868">
    <property type="entry name" value="EXPRESSED PROTEIN"/>
    <property type="match status" value="1"/>
</dbReference>
<proteinExistence type="predicted"/>
<dbReference type="EMBL" id="BDDD01000461">
    <property type="protein sequence ID" value="GAV66179.1"/>
    <property type="molecule type" value="Genomic_DNA"/>
</dbReference>